<evidence type="ECO:0000256" key="2">
    <source>
        <dbReference type="SAM" id="SignalP"/>
    </source>
</evidence>
<feature type="chain" id="PRO_5046903459" description="DUF3443 domain-containing protein" evidence="2">
    <location>
        <begin position="20"/>
        <end position="413"/>
    </location>
</feature>
<evidence type="ECO:0008006" key="5">
    <source>
        <dbReference type="Google" id="ProtNLM"/>
    </source>
</evidence>
<evidence type="ECO:0000313" key="4">
    <source>
        <dbReference type="Proteomes" id="UP001226867"/>
    </source>
</evidence>
<dbReference type="EMBL" id="JAUSRO010000001">
    <property type="protein sequence ID" value="MDP9897771.1"/>
    <property type="molecule type" value="Genomic_DNA"/>
</dbReference>
<sequence>MRTPLIALWLLVAAGLLSACGGGGGSATAPAPSTSTASTPSTPSATTSNVMAVTVDGGFDGNYPNGLFASATLCQPGTSNCQTVDRLLVDTGSVGLRVMASALGSGVLGALPSQRGAVTDNGVNPLGQCAQFISGYTWGSVRQADVQLAGERVTNLPVQVIGDTAVVGDVPASCQNAGGTSLSSTAALGANGILGVGLFINDCPACTAAAVTAIYYTCAGTGSCTPAQVPAAQQVVNPVARMSVNNNGVVIKLPAVPDLGAATATGTMTFGIGTQSNNALATTRILRTDAYGYIRTQVNGTQYPSSFIDSGSNALFFPSATLPVCSSIWYCPTDTVTMNATLLDASGQNVQPLSFDIANFTRLIVSRNKAFDNLGGNASGMFDWGLPFFYGRTVYTAIEGRQAGSAVGPYVAY</sequence>
<keyword evidence="4" id="KW-1185">Reference proteome</keyword>
<comment type="caution">
    <text evidence="3">The sequence shown here is derived from an EMBL/GenBank/DDBJ whole genome shotgun (WGS) entry which is preliminary data.</text>
</comment>
<protein>
    <recommendedName>
        <fullName evidence="5">DUF3443 domain-containing protein</fullName>
    </recommendedName>
</protein>
<keyword evidence="2" id="KW-0732">Signal</keyword>
<dbReference type="Proteomes" id="UP001226867">
    <property type="component" value="Unassembled WGS sequence"/>
</dbReference>
<gene>
    <name evidence="3" type="ORF">J2W36_000004</name>
</gene>
<accession>A0ABT9S087</accession>
<evidence type="ECO:0000256" key="1">
    <source>
        <dbReference type="SAM" id="MobiDB-lite"/>
    </source>
</evidence>
<proteinExistence type="predicted"/>
<feature type="signal peptide" evidence="2">
    <location>
        <begin position="1"/>
        <end position="19"/>
    </location>
</feature>
<name>A0ABT9S087_9BURK</name>
<dbReference type="RefSeq" id="WP_307687603.1">
    <property type="nucleotide sequence ID" value="NZ_JAUSRO010000001.1"/>
</dbReference>
<feature type="region of interest" description="Disordered" evidence="1">
    <location>
        <begin position="27"/>
        <end position="47"/>
    </location>
</feature>
<evidence type="ECO:0000313" key="3">
    <source>
        <dbReference type="EMBL" id="MDP9897771.1"/>
    </source>
</evidence>
<dbReference type="Pfam" id="PF11925">
    <property type="entry name" value="DUF3443"/>
    <property type="match status" value="1"/>
</dbReference>
<dbReference type="PROSITE" id="PS51257">
    <property type="entry name" value="PROKAR_LIPOPROTEIN"/>
    <property type="match status" value="1"/>
</dbReference>
<dbReference type="InterPro" id="IPR021847">
    <property type="entry name" value="DUF3443"/>
</dbReference>
<reference evidence="3 4" key="1">
    <citation type="submission" date="2023-07" db="EMBL/GenBank/DDBJ databases">
        <title>Sorghum-associated microbial communities from plants grown in Nebraska, USA.</title>
        <authorList>
            <person name="Schachtman D."/>
        </authorList>
    </citation>
    <scope>NUCLEOTIDE SEQUENCE [LARGE SCALE GENOMIC DNA]</scope>
    <source>
        <strain evidence="3 4">DS1607</strain>
    </source>
</reference>
<organism evidence="3 4">
    <name type="scientific">Variovorax ginsengisoli</name>
    <dbReference type="NCBI Taxonomy" id="363844"/>
    <lineage>
        <taxon>Bacteria</taxon>
        <taxon>Pseudomonadati</taxon>
        <taxon>Pseudomonadota</taxon>
        <taxon>Betaproteobacteria</taxon>
        <taxon>Burkholderiales</taxon>
        <taxon>Comamonadaceae</taxon>
        <taxon>Variovorax</taxon>
    </lineage>
</organism>